<feature type="domain" description="DUF6881" evidence="1">
    <location>
        <begin position="2"/>
        <end position="89"/>
    </location>
</feature>
<evidence type="ECO:0000259" key="1">
    <source>
        <dbReference type="Pfam" id="PF21812"/>
    </source>
</evidence>
<evidence type="ECO:0000313" key="3">
    <source>
        <dbReference type="Proteomes" id="UP001500506"/>
    </source>
</evidence>
<comment type="caution">
    <text evidence="2">The sequence shown here is derived from an EMBL/GenBank/DDBJ whole genome shotgun (WGS) entry which is preliminary data.</text>
</comment>
<dbReference type="Pfam" id="PF21812">
    <property type="entry name" value="DUF6881"/>
    <property type="match status" value="1"/>
</dbReference>
<dbReference type="RefSeq" id="WP_232499314.1">
    <property type="nucleotide sequence ID" value="NZ_BAAANH010000007.1"/>
</dbReference>
<proteinExistence type="predicted"/>
<name>A0ABP4X8N3_9MICO</name>
<protein>
    <recommendedName>
        <fullName evidence="1">DUF6881 domain-containing protein</fullName>
    </recommendedName>
</protein>
<evidence type="ECO:0000313" key="2">
    <source>
        <dbReference type="EMBL" id="GAA1768136.1"/>
    </source>
</evidence>
<dbReference type="Proteomes" id="UP001500506">
    <property type="component" value="Unassembled WGS sequence"/>
</dbReference>
<reference evidence="3" key="1">
    <citation type="journal article" date="2019" name="Int. J. Syst. Evol. Microbiol.">
        <title>The Global Catalogue of Microorganisms (GCM) 10K type strain sequencing project: providing services to taxonomists for standard genome sequencing and annotation.</title>
        <authorList>
            <consortium name="The Broad Institute Genomics Platform"/>
            <consortium name="The Broad Institute Genome Sequencing Center for Infectious Disease"/>
            <person name="Wu L."/>
            <person name="Ma J."/>
        </authorList>
    </citation>
    <scope>NUCLEOTIDE SEQUENCE [LARGE SCALE GENOMIC DNA]</scope>
    <source>
        <strain evidence="3">JCM 14319</strain>
    </source>
</reference>
<dbReference type="EMBL" id="BAAANH010000007">
    <property type="protein sequence ID" value="GAA1768136.1"/>
    <property type="molecule type" value="Genomic_DNA"/>
</dbReference>
<accession>A0ABP4X8N3</accession>
<dbReference type="InterPro" id="IPR049248">
    <property type="entry name" value="DUF6881"/>
</dbReference>
<sequence>MRYQRVRWAHDSVEVPILLYSEIDDDGWEIRKVEEFRSGFRDLASRDVETGGSFLGIEPIPPLDEINLSAEFDGALISAEDFETVWGEAKASHKLP</sequence>
<gene>
    <name evidence="2" type="ORF">GCM10009747_31150</name>
</gene>
<keyword evidence="3" id="KW-1185">Reference proteome</keyword>
<organism evidence="2 3">
    <name type="scientific">Agromyces humatus</name>
    <dbReference type="NCBI Taxonomy" id="279573"/>
    <lineage>
        <taxon>Bacteria</taxon>
        <taxon>Bacillati</taxon>
        <taxon>Actinomycetota</taxon>
        <taxon>Actinomycetes</taxon>
        <taxon>Micrococcales</taxon>
        <taxon>Microbacteriaceae</taxon>
        <taxon>Agromyces</taxon>
    </lineage>
</organism>